<dbReference type="PANTHER" id="PTHR11014">
    <property type="entry name" value="PEPTIDASE M20 FAMILY MEMBER"/>
    <property type="match status" value="1"/>
</dbReference>
<dbReference type="InterPro" id="IPR002933">
    <property type="entry name" value="Peptidase_M20"/>
</dbReference>
<keyword evidence="1 4" id="KW-0378">Hydrolase</keyword>
<keyword evidence="6" id="KW-1185">Reference proteome</keyword>
<dbReference type="SUPFAM" id="SSF55031">
    <property type="entry name" value="Bacterial exopeptidase dimerisation domain"/>
    <property type="match status" value="1"/>
</dbReference>
<evidence type="ECO:0000313" key="7">
    <source>
        <dbReference type="Proteomes" id="UP000275024"/>
    </source>
</evidence>
<feature type="region of interest" description="Disordered" evidence="2">
    <location>
        <begin position="284"/>
        <end position="304"/>
    </location>
</feature>
<evidence type="ECO:0000313" key="4">
    <source>
        <dbReference type="EMBL" id="RKN06285.1"/>
    </source>
</evidence>
<evidence type="ECO:0000313" key="5">
    <source>
        <dbReference type="EMBL" id="RKN18615.1"/>
    </source>
</evidence>
<evidence type="ECO:0000256" key="2">
    <source>
        <dbReference type="SAM" id="MobiDB-lite"/>
    </source>
</evidence>
<dbReference type="OrthoDB" id="9777385at2"/>
<dbReference type="Pfam" id="PF01546">
    <property type="entry name" value="Peptidase_M20"/>
    <property type="match status" value="1"/>
</dbReference>
<sequence>MDGVTRADPGVLKAALELYLDLHMHPEPSGDEERGAGLLADWLAEDGYAVTRGLGGHGVAGVLRRGPGPTVLVRAELDALPVHEETGLRYASRVPGVAHACGHDLHVAALAGAARLLARGARTGGGEGGGTLIVVGQPAEETLTGARAMLADGLFARCGTPDAVLAQHSAPLPAGTVAHGAGPVLAGSRALDVVLHGTGGHAGAPQLTVDPVVAAAAAVLRLQAVVSRETSPAEQAVLTVGRLRAGEAANVVPDRAELGVSLRAFSEAALDRLEEATRRVVTAESDASRCPAPPSFQRVSSSPPLVQDAGLADAVRRGHAEELGEGRVGRWPPATAAEDFGWFGPAGEELHGRRGIRLAYWMLGTAGPAPGTVGAARGAVPGNHSPAFAPHVRTALPTGITALAVAVERALLHCASGDALLR</sequence>
<dbReference type="SUPFAM" id="SSF53187">
    <property type="entry name" value="Zn-dependent exopeptidases"/>
    <property type="match status" value="1"/>
</dbReference>
<dbReference type="PANTHER" id="PTHR11014:SF63">
    <property type="entry name" value="METALLOPEPTIDASE, PUTATIVE (AFU_ORTHOLOGUE AFUA_6G09600)-RELATED"/>
    <property type="match status" value="1"/>
</dbReference>
<feature type="domain" description="Peptidase M20 dimerisation" evidence="3">
    <location>
        <begin position="187"/>
        <end position="284"/>
    </location>
</feature>
<proteinExistence type="predicted"/>
<dbReference type="GO" id="GO:0050118">
    <property type="term" value="F:N-acetyldiaminopimelate deacetylase activity"/>
    <property type="evidence" value="ECO:0007669"/>
    <property type="project" value="UniProtKB-ARBA"/>
</dbReference>
<dbReference type="FunFam" id="3.30.70.360:FF:000001">
    <property type="entry name" value="N-acetyldiaminopimelate deacetylase"/>
    <property type="match status" value="1"/>
</dbReference>
<evidence type="ECO:0000256" key="1">
    <source>
        <dbReference type="ARBA" id="ARBA00022801"/>
    </source>
</evidence>
<dbReference type="Gene3D" id="3.30.70.360">
    <property type="match status" value="1"/>
</dbReference>
<dbReference type="EMBL" id="RBDY01000018">
    <property type="protein sequence ID" value="RKN18615.1"/>
    <property type="molecule type" value="Genomic_DNA"/>
</dbReference>
<dbReference type="Proteomes" id="UP000268652">
    <property type="component" value="Unassembled WGS sequence"/>
</dbReference>
<evidence type="ECO:0000313" key="6">
    <source>
        <dbReference type="Proteomes" id="UP000268652"/>
    </source>
</evidence>
<dbReference type="AlphaFoldDB" id="A0A3A9VZ54"/>
<dbReference type="NCBIfam" id="TIGR01891">
    <property type="entry name" value="amidohydrolases"/>
    <property type="match status" value="1"/>
</dbReference>
<dbReference type="EMBL" id="RBDX01000021">
    <property type="protein sequence ID" value="RKN06285.1"/>
    <property type="molecule type" value="Genomic_DNA"/>
</dbReference>
<dbReference type="InterPro" id="IPR017439">
    <property type="entry name" value="Amidohydrolase"/>
</dbReference>
<dbReference type="InterPro" id="IPR011650">
    <property type="entry name" value="Peptidase_M20_dimer"/>
</dbReference>
<gene>
    <name evidence="5" type="ORF">D7318_21430</name>
    <name evidence="4" type="ORF">D7319_22570</name>
</gene>
<protein>
    <submittedName>
        <fullName evidence="4">Amidohydrolase</fullName>
    </submittedName>
</protein>
<dbReference type="Pfam" id="PF07687">
    <property type="entry name" value="M20_dimer"/>
    <property type="match status" value="1"/>
</dbReference>
<comment type="caution">
    <text evidence="4">The sequence shown here is derived from an EMBL/GenBank/DDBJ whole genome shotgun (WGS) entry which is preliminary data.</text>
</comment>
<dbReference type="RefSeq" id="WP_120698757.1">
    <property type="nucleotide sequence ID" value="NZ_RBDX01000021.1"/>
</dbReference>
<reference evidence="6 7" key="1">
    <citation type="submission" date="2018-09" db="EMBL/GenBank/DDBJ databases">
        <title>Streptomyces sp. nov. DS1-2, an endophytic actinomycete isolated from roots of Dendrobium scabrilingue.</title>
        <authorList>
            <person name="Kuncharoen N."/>
            <person name="Kudo T."/>
            <person name="Ohkuma M."/>
            <person name="Yuki M."/>
            <person name="Tanasupawat S."/>
        </authorList>
    </citation>
    <scope>NUCLEOTIDE SEQUENCE [LARGE SCALE GENOMIC DNA]</scope>
    <source>
        <strain evidence="4 7">AZ1-7</strain>
        <strain evidence="5 6">DS1-2</strain>
    </source>
</reference>
<dbReference type="Proteomes" id="UP000275024">
    <property type="component" value="Unassembled WGS sequence"/>
</dbReference>
<accession>A0A3A9VZ54</accession>
<evidence type="ECO:0000259" key="3">
    <source>
        <dbReference type="Pfam" id="PF07687"/>
    </source>
</evidence>
<dbReference type="Gene3D" id="3.40.630.10">
    <property type="entry name" value="Zn peptidases"/>
    <property type="match status" value="1"/>
</dbReference>
<organism evidence="4 7">
    <name type="scientific">Streptomyces radicis</name>
    <dbReference type="NCBI Taxonomy" id="1750517"/>
    <lineage>
        <taxon>Bacteria</taxon>
        <taxon>Bacillati</taxon>
        <taxon>Actinomycetota</taxon>
        <taxon>Actinomycetes</taxon>
        <taxon>Kitasatosporales</taxon>
        <taxon>Streptomycetaceae</taxon>
        <taxon>Streptomyces</taxon>
    </lineage>
</organism>
<dbReference type="GO" id="GO:0019877">
    <property type="term" value="P:diaminopimelate biosynthetic process"/>
    <property type="evidence" value="ECO:0007669"/>
    <property type="project" value="UniProtKB-ARBA"/>
</dbReference>
<dbReference type="InterPro" id="IPR036264">
    <property type="entry name" value="Bact_exopeptidase_dim_dom"/>
</dbReference>
<name>A0A3A9VZ54_9ACTN</name>